<feature type="binding site" evidence="9">
    <location>
        <begin position="107"/>
        <end position="113"/>
    </location>
    <ligand>
        <name>ATP</name>
        <dbReference type="ChEBI" id="CHEBI:30616"/>
    </ligand>
</feature>
<dbReference type="Gene3D" id="3.90.190.20">
    <property type="entry name" value="Mur ligase, C-terminal domain"/>
    <property type="match status" value="1"/>
</dbReference>
<reference evidence="13 14" key="1">
    <citation type="submission" date="2018-06" db="EMBL/GenBank/DDBJ databases">
        <title>Extensive metabolic versatility and redundancy in microbially diverse, dynamic hydrothermal sediments.</title>
        <authorList>
            <person name="Dombrowski N."/>
            <person name="Teske A."/>
            <person name="Baker B.J."/>
        </authorList>
    </citation>
    <scope>NUCLEOTIDE SEQUENCE [LARGE SCALE GENOMIC DNA]</scope>
    <source>
        <strain evidence="13">B35_G9</strain>
    </source>
</reference>
<dbReference type="HAMAP" id="MF_00639">
    <property type="entry name" value="MurD"/>
    <property type="match status" value="1"/>
</dbReference>
<keyword evidence="9 10" id="KW-0961">Cell wall biogenesis/degradation</keyword>
<keyword evidence="9 10" id="KW-0133">Cell shape</keyword>
<comment type="catalytic activity">
    <reaction evidence="9 10">
        <text>UDP-N-acetyl-alpha-D-muramoyl-L-alanine + D-glutamate + ATP = UDP-N-acetyl-alpha-D-muramoyl-L-alanyl-D-glutamate + ADP + phosphate + H(+)</text>
        <dbReference type="Rhea" id="RHEA:16429"/>
        <dbReference type="ChEBI" id="CHEBI:15378"/>
        <dbReference type="ChEBI" id="CHEBI:29986"/>
        <dbReference type="ChEBI" id="CHEBI:30616"/>
        <dbReference type="ChEBI" id="CHEBI:43474"/>
        <dbReference type="ChEBI" id="CHEBI:83898"/>
        <dbReference type="ChEBI" id="CHEBI:83900"/>
        <dbReference type="ChEBI" id="CHEBI:456216"/>
        <dbReference type="EC" id="6.3.2.9"/>
    </reaction>
</comment>
<dbReference type="SUPFAM" id="SSF53244">
    <property type="entry name" value="MurD-like peptide ligases, peptide-binding domain"/>
    <property type="match status" value="1"/>
</dbReference>
<comment type="subcellular location">
    <subcellularLocation>
        <location evidence="1 9 10">Cytoplasm</location>
    </subcellularLocation>
</comment>
<evidence type="ECO:0000313" key="14">
    <source>
        <dbReference type="Proteomes" id="UP000282321"/>
    </source>
</evidence>
<dbReference type="InterPro" id="IPR004101">
    <property type="entry name" value="Mur_ligase_C"/>
</dbReference>
<evidence type="ECO:0000256" key="7">
    <source>
        <dbReference type="ARBA" id="ARBA00022840"/>
    </source>
</evidence>
<keyword evidence="3 9" id="KW-0963">Cytoplasm</keyword>
<evidence type="ECO:0000256" key="9">
    <source>
        <dbReference type="HAMAP-Rule" id="MF_00639"/>
    </source>
</evidence>
<organism evidence="13 14">
    <name type="scientific">candidate division TA06 bacterium</name>
    <dbReference type="NCBI Taxonomy" id="2250710"/>
    <lineage>
        <taxon>Bacteria</taxon>
        <taxon>Bacteria division TA06</taxon>
    </lineage>
</organism>
<dbReference type="Proteomes" id="UP000282321">
    <property type="component" value="Unassembled WGS sequence"/>
</dbReference>
<evidence type="ECO:0000256" key="5">
    <source>
        <dbReference type="ARBA" id="ARBA00022618"/>
    </source>
</evidence>
<keyword evidence="5 9" id="KW-0132">Cell division</keyword>
<dbReference type="InterPro" id="IPR036615">
    <property type="entry name" value="Mur_ligase_C_dom_sf"/>
</dbReference>
<feature type="domain" description="Mur ligase C-terminal" evidence="11">
    <location>
        <begin position="307"/>
        <end position="420"/>
    </location>
</feature>
<name>A0A660SA96_UNCT6</name>
<dbReference type="AlphaFoldDB" id="A0A660SA96"/>
<dbReference type="InterPro" id="IPR013221">
    <property type="entry name" value="Mur_ligase_cen"/>
</dbReference>
<comment type="pathway">
    <text evidence="2 9 10">Cell wall biogenesis; peptidoglycan biosynthesis.</text>
</comment>
<feature type="domain" description="Mur ligase central" evidence="12">
    <location>
        <begin position="105"/>
        <end position="285"/>
    </location>
</feature>
<dbReference type="EMBL" id="QNBC01000012">
    <property type="protein sequence ID" value="RKX67724.1"/>
    <property type="molecule type" value="Genomic_DNA"/>
</dbReference>
<dbReference type="Pfam" id="PF02875">
    <property type="entry name" value="Mur_ligase_C"/>
    <property type="match status" value="1"/>
</dbReference>
<dbReference type="GO" id="GO:0009252">
    <property type="term" value="P:peptidoglycan biosynthetic process"/>
    <property type="evidence" value="ECO:0007669"/>
    <property type="project" value="UniProtKB-UniRule"/>
</dbReference>
<dbReference type="InterPro" id="IPR018109">
    <property type="entry name" value="Folylpolyglutamate_synth_CS"/>
</dbReference>
<evidence type="ECO:0000259" key="12">
    <source>
        <dbReference type="Pfam" id="PF08245"/>
    </source>
</evidence>
<comment type="caution">
    <text evidence="13">The sequence shown here is derived from an EMBL/GenBank/DDBJ whole genome shotgun (WGS) entry which is preliminary data.</text>
</comment>
<keyword evidence="7 9" id="KW-0067">ATP-binding</keyword>
<dbReference type="Pfam" id="PF08245">
    <property type="entry name" value="Mur_ligase_M"/>
    <property type="match status" value="1"/>
</dbReference>
<comment type="similarity">
    <text evidence="9">Belongs to the MurCDEF family.</text>
</comment>
<dbReference type="SUPFAM" id="SSF53623">
    <property type="entry name" value="MurD-like peptide ligases, catalytic domain"/>
    <property type="match status" value="1"/>
</dbReference>
<accession>A0A660SA96</accession>
<evidence type="ECO:0000256" key="1">
    <source>
        <dbReference type="ARBA" id="ARBA00004496"/>
    </source>
</evidence>
<comment type="function">
    <text evidence="9 10">Cell wall formation. Catalyzes the addition of glutamate to the nucleotide precursor UDP-N-acetylmuramoyl-L-alanine (UMA).</text>
</comment>
<dbReference type="UniPathway" id="UPA00219"/>
<keyword evidence="4 9" id="KW-0436">Ligase</keyword>
<proteinExistence type="inferred from homology"/>
<dbReference type="GO" id="GO:0008764">
    <property type="term" value="F:UDP-N-acetylmuramoylalanine-D-glutamate ligase activity"/>
    <property type="evidence" value="ECO:0007669"/>
    <property type="project" value="UniProtKB-UniRule"/>
</dbReference>
<dbReference type="GO" id="GO:0004326">
    <property type="term" value="F:tetrahydrofolylpolyglutamate synthase activity"/>
    <property type="evidence" value="ECO:0007669"/>
    <property type="project" value="InterPro"/>
</dbReference>
<dbReference type="Gene3D" id="3.40.1190.10">
    <property type="entry name" value="Mur-like, catalytic domain"/>
    <property type="match status" value="1"/>
</dbReference>
<dbReference type="Gene3D" id="3.40.50.720">
    <property type="entry name" value="NAD(P)-binding Rossmann-like Domain"/>
    <property type="match status" value="1"/>
</dbReference>
<dbReference type="GO" id="GO:0005737">
    <property type="term" value="C:cytoplasm"/>
    <property type="evidence" value="ECO:0007669"/>
    <property type="project" value="UniProtKB-SubCell"/>
</dbReference>
<dbReference type="GO" id="GO:0071555">
    <property type="term" value="P:cell wall organization"/>
    <property type="evidence" value="ECO:0007669"/>
    <property type="project" value="UniProtKB-KW"/>
</dbReference>
<evidence type="ECO:0000256" key="10">
    <source>
        <dbReference type="RuleBase" id="RU003664"/>
    </source>
</evidence>
<dbReference type="GO" id="GO:0008360">
    <property type="term" value="P:regulation of cell shape"/>
    <property type="evidence" value="ECO:0007669"/>
    <property type="project" value="UniProtKB-KW"/>
</dbReference>
<evidence type="ECO:0000256" key="3">
    <source>
        <dbReference type="ARBA" id="ARBA00022490"/>
    </source>
</evidence>
<dbReference type="Pfam" id="PF21799">
    <property type="entry name" value="MurD-like_N"/>
    <property type="match status" value="1"/>
</dbReference>
<keyword evidence="6 9" id="KW-0547">Nucleotide-binding</keyword>
<evidence type="ECO:0000256" key="6">
    <source>
        <dbReference type="ARBA" id="ARBA00022741"/>
    </source>
</evidence>
<keyword evidence="8 9" id="KW-0131">Cell cycle</keyword>
<evidence type="ECO:0000313" key="13">
    <source>
        <dbReference type="EMBL" id="RKX67724.1"/>
    </source>
</evidence>
<dbReference type="InterPro" id="IPR005762">
    <property type="entry name" value="MurD"/>
</dbReference>
<dbReference type="GO" id="GO:0051301">
    <property type="term" value="P:cell division"/>
    <property type="evidence" value="ECO:0007669"/>
    <property type="project" value="UniProtKB-KW"/>
</dbReference>
<dbReference type="SUPFAM" id="SSF51984">
    <property type="entry name" value="MurCD N-terminal domain"/>
    <property type="match status" value="1"/>
</dbReference>
<sequence length="451" mass="50765">MKVTILGIARSGIAAALASNRLGYDIFLSDFGMPEKRFIDEIEKLRLPYETGKHSDKVFEADLIVVSPGVPSTAPVISEAKNRGIRVISEIEFAFEHFKKPIIAITGTNGKTTTTTLIYNMLIASGLRAIIGGNIAPGIPLSNFILKDDDVDFIVAEISTFQLELIDRFNPVISVLTNISPDHIDRHKTMENYIKEKMKIFKNHKNSDYAVFNNEDINIKKYLFMIRGKQYRFSLRTDVSRGTFVREEELIFKGDNKEKTICSVNDIALPGYHNRENVLAASCAAFLAGGTVEGIRYAIRNTNSIPHRLEYLGKVKGVIFYNNSMCTNPVAFRKSLEAISSKNIILIAGGREKDTGLGDMGKAIVEHVKYCVLIGELKDRLEAELNKYGFKNYFKTNDFEEAVRTAFKQAKKGEIVLLSPGAASFDMFKSFEDRGNRFKKLFNLIKREYED</sequence>
<protein>
    <recommendedName>
        <fullName evidence="9 10">UDP-N-acetylmuramoylalanine--D-glutamate ligase</fullName>
        <ecNumber evidence="9 10">6.3.2.9</ecNumber>
    </recommendedName>
    <alternativeName>
        <fullName evidence="9">D-glutamic acid-adding enzyme</fullName>
    </alternativeName>
    <alternativeName>
        <fullName evidence="9">UDP-N-acetylmuramoyl-L-alanyl-D-glutamate synthetase</fullName>
    </alternativeName>
</protein>
<evidence type="ECO:0000259" key="11">
    <source>
        <dbReference type="Pfam" id="PF02875"/>
    </source>
</evidence>
<evidence type="ECO:0000256" key="8">
    <source>
        <dbReference type="ARBA" id="ARBA00023306"/>
    </source>
</evidence>
<dbReference type="InterPro" id="IPR036565">
    <property type="entry name" value="Mur-like_cat_sf"/>
</dbReference>
<evidence type="ECO:0000256" key="2">
    <source>
        <dbReference type="ARBA" id="ARBA00004752"/>
    </source>
</evidence>
<gene>
    <name evidence="9 13" type="primary">murD</name>
    <name evidence="13" type="ORF">DRP44_01640</name>
</gene>
<keyword evidence="9 10" id="KW-0573">Peptidoglycan synthesis</keyword>
<dbReference type="PANTHER" id="PTHR43692:SF1">
    <property type="entry name" value="UDP-N-ACETYLMURAMOYLALANINE--D-GLUTAMATE LIGASE"/>
    <property type="match status" value="1"/>
</dbReference>
<evidence type="ECO:0000256" key="4">
    <source>
        <dbReference type="ARBA" id="ARBA00022598"/>
    </source>
</evidence>
<dbReference type="PROSITE" id="PS01011">
    <property type="entry name" value="FOLYLPOLYGLU_SYNT_1"/>
    <property type="match status" value="1"/>
</dbReference>
<dbReference type="NCBIfam" id="TIGR01087">
    <property type="entry name" value="murD"/>
    <property type="match status" value="1"/>
</dbReference>
<dbReference type="EC" id="6.3.2.9" evidence="9 10"/>
<dbReference type="GO" id="GO:0005524">
    <property type="term" value="F:ATP binding"/>
    <property type="evidence" value="ECO:0007669"/>
    <property type="project" value="UniProtKB-UniRule"/>
</dbReference>
<dbReference type="PANTHER" id="PTHR43692">
    <property type="entry name" value="UDP-N-ACETYLMURAMOYLALANINE--D-GLUTAMATE LIGASE"/>
    <property type="match status" value="1"/>
</dbReference>